<sequence>TESLAIERTVLRREKKNKEEGKIEIIRVYRIIQSSSKD</sequence>
<name>X1E460_9ZZZZ</name>
<accession>X1E460</accession>
<feature type="non-terminal residue" evidence="1">
    <location>
        <position position="1"/>
    </location>
</feature>
<gene>
    <name evidence="1" type="ORF">S01H4_54724</name>
</gene>
<dbReference type="EMBL" id="BART01031511">
    <property type="protein sequence ID" value="GAH15195.1"/>
    <property type="molecule type" value="Genomic_DNA"/>
</dbReference>
<organism evidence="1">
    <name type="scientific">marine sediment metagenome</name>
    <dbReference type="NCBI Taxonomy" id="412755"/>
    <lineage>
        <taxon>unclassified sequences</taxon>
        <taxon>metagenomes</taxon>
        <taxon>ecological metagenomes</taxon>
    </lineage>
</organism>
<proteinExistence type="predicted"/>
<reference evidence="1" key="1">
    <citation type="journal article" date="2014" name="Front. Microbiol.">
        <title>High frequency of phylogenetically diverse reductive dehalogenase-homologous genes in deep subseafloor sedimentary metagenomes.</title>
        <authorList>
            <person name="Kawai M."/>
            <person name="Futagami T."/>
            <person name="Toyoda A."/>
            <person name="Takaki Y."/>
            <person name="Nishi S."/>
            <person name="Hori S."/>
            <person name="Arai W."/>
            <person name="Tsubouchi T."/>
            <person name="Morono Y."/>
            <person name="Uchiyama I."/>
            <person name="Ito T."/>
            <person name="Fujiyama A."/>
            <person name="Inagaki F."/>
            <person name="Takami H."/>
        </authorList>
    </citation>
    <scope>NUCLEOTIDE SEQUENCE</scope>
    <source>
        <strain evidence="1">Expedition CK06-06</strain>
    </source>
</reference>
<protein>
    <submittedName>
        <fullName evidence="1">Uncharacterized protein</fullName>
    </submittedName>
</protein>
<dbReference type="AlphaFoldDB" id="X1E460"/>
<comment type="caution">
    <text evidence="1">The sequence shown here is derived from an EMBL/GenBank/DDBJ whole genome shotgun (WGS) entry which is preliminary data.</text>
</comment>
<evidence type="ECO:0000313" key="1">
    <source>
        <dbReference type="EMBL" id="GAH15195.1"/>
    </source>
</evidence>